<evidence type="ECO:0000256" key="5">
    <source>
        <dbReference type="ARBA" id="ARBA00022833"/>
    </source>
</evidence>
<dbReference type="PANTHER" id="PTHR23226:SF377">
    <property type="entry name" value="ZINC FINGER AND SCAN DOMAIN-CONTAINING PROTEIN 20"/>
    <property type="match status" value="1"/>
</dbReference>
<protein>
    <recommendedName>
        <fullName evidence="8">C2H2-type domain-containing protein</fullName>
    </recommendedName>
</protein>
<keyword evidence="3" id="KW-0677">Repeat</keyword>
<evidence type="ECO:0000313" key="9">
    <source>
        <dbReference type="Ensembl" id="ENSACUP00000006719.1"/>
    </source>
</evidence>
<feature type="region of interest" description="Disordered" evidence="7">
    <location>
        <begin position="75"/>
        <end position="138"/>
    </location>
</feature>
<dbReference type="AlphaFoldDB" id="A0A663M484"/>
<dbReference type="PANTHER" id="PTHR23226">
    <property type="entry name" value="ZINC FINGER AND SCAN DOMAIN-CONTAINING"/>
    <property type="match status" value="1"/>
</dbReference>
<sequence>PGGPGGASAAILAVREGVLLFLPRTGHPAVKPELICKMEREELPCMPDPPGVSVLGSDPRLSFPGAGDIPVQRVAGGVPEGLSAPSALLQGMPERGRRRRRGLARSQPGRSRGGPSGLHQLPAPRPLEKTPPTCPECDKRFKSQTALAIHERSHTGERPFACARCGKAFPSKGDLKRHQKTHAGKPDPPRPGTGLPAKLQPTRSPRVPPAPRRPHACTECGKSFGKSRDLRKHQQTHTPARPFSCPQCGRRFRLKQILASHQKVHGGEKPFGCG</sequence>
<organism evidence="9 10">
    <name type="scientific">Athene cunicularia</name>
    <name type="common">Burrowing owl</name>
    <name type="synonym">Speotyto cunicularia</name>
    <dbReference type="NCBI Taxonomy" id="194338"/>
    <lineage>
        <taxon>Eukaryota</taxon>
        <taxon>Metazoa</taxon>
        <taxon>Chordata</taxon>
        <taxon>Craniata</taxon>
        <taxon>Vertebrata</taxon>
        <taxon>Euteleostomi</taxon>
        <taxon>Archelosauria</taxon>
        <taxon>Archosauria</taxon>
        <taxon>Dinosauria</taxon>
        <taxon>Saurischia</taxon>
        <taxon>Theropoda</taxon>
        <taxon>Coelurosauria</taxon>
        <taxon>Aves</taxon>
        <taxon>Neognathae</taxon>
        <taxon>Neoaves</taxon>
        <taxon>Telluraves</taxon>
        <taxon>Strigiformes</taxon>
        <taxon>Strigidae</taxon>
        <taxon>Athene</taxon>
    </lineage>
</organism>
<dbReference type="InterPro" id="IPR036236">
    <property type="entry name" value="Znf_C2H2_sf"/>
</dbReference>
<proteinExistence type="inferred from homology"/>
<evidence type="ECO:0000256" key="6">
    <source>
        <dbReference type="PROSITE-ProRule" id="PRU00042"/>
    </source>
</evidence>
<dbReference type="FunFam" id="3.30.160.60:FF:001818">
    <property type="entry name" value="GDNF-inducible zinc finger protein 1 isoform X1"/>
    <property type="match status" value="1"/>
</dbReference>
<dbReference type="Ensembl" id="ENSACUT00000007188.1">
    <property type="protein sequence ID" value="ENSACUP00000006719.1"/>
    <property type="gene ID" value="ENSACUG00000004608.1"/>
</dbReference>
<feature type="domain" description="C2H2-type" evidence="8">
    <location>
        <begin position="243"/>
        <end position="270"/>
    </location>
</feature>
<dbReference type="FunFam" id="3.30.160.60:FF:000038">
    <property type="entry name" value="Zinc finger protein 624"/>
    <property type="match status" value="1"/>
</dbReference>
<evidence type="ECO:0000259" key="8">
    <source>
        <dbReference type="PROSITE" id="PS50157"/>
    </source>
</evidence>
<reference evidence="9" key="1">
    <citation type="submission" date="2025-08" db="UniProtKB">
        <authorList>
            <consortium name="Ensembl"/>
        </authorList>
    </citation>
    <scope>IDENTIFICATION</scope>
</reference>
<evidence type="ECO:0000256" key="2">
    <source>
        <dbReference type="ARBA" id="ARBA00022723"/>
    </source>
</evidence>
<dbReference type="InterPro" id="IPR013087">
    <property type="entry name" value="Znf_C2H2_type"/>
</dbReference>
<keyword evidence="2" id="KW-0479">Metal-binding</keyword>
<dbReference type="FunFam" id="3.30.160.60:FF:001442">
    <property type="entry name" value="zinc finger protein 696"/>
    <property type="match status" value="1"/>
</dbReference>
<dbReference type="Pfam" id="PF00096">
    <property type="entry name" value="zf-C2H2"/>
    <property type="match status" value="4"/>
</dbReference>
<keyword evidence="4 6" id="KW-0863">Zinc-finger</keyword>
<dbReference type="GO" id="GO:0008270">
    <property type="term" value="F:zinc ion binding"/>
    <property type="evidence" value="ECO:0007669"/>
    <property type="project" value="UniProtKB-KW"/>
</dbReference>
<dbReference type="FunFam" id="3.30.160.60:FF:000180">
    <property type="entry name" value="Zinc finger protein 689"/>
    <property type="match status" value="1"/>
</dbReference>
<name>A0A663M484_ATHCN</name>
<evidence type="ECO:0000313" key="10">
    <source>
        <dbReference type="Proteomes" id="UP000472269"/>
    </source>
</evidence>
<dbReference type="Proteomes" id="UP000472269">
    <property type="component" value="Unplaced"/>
</dbReference>
<feature type="domain" description="C2H2-type" evidence="8">
    <location>
        <begin position="132"/>
        <end position="159"/>
    </location>
</feature>
<accession>A0A663M484</accession>
<dbReference type="SUPFAM" id="SSF57667">
    <property type="entry name" value="beta-beta-alpha zinc fingers"/>
    <property type="match status" value="2"/>
</dbReference>
<evidence type="ECO:0000256" key="3">
    <source>
        <dbReference type="ARBA" id="ARBA00022737"/>
    </source>
</evidence>
<dbReference type="Gene3D" id="3.30.160.60">
    <property type="entry name" value="Classic Zinc Finger"/>
    <property type="match status" value="4"/>
</dbReference>
<evidence type="ECO:0000256" key="7">
    <source>
        <dbReference type="SAM" id="MobiDB-lite"/>
    </source>
</evidence>
<feature type="domain" description="C2H2-type" evidence="8">
    <location>
        <begin position="215"/>
        <end position="242"/>
    </location>
</feature>
<evidence type="ECO:0000256" key="4">
    <source>
        <dbReference type="ARBA" id="ARBA00022771"/>
    </source>
</evidence>
<dbReference type="PROSITE" id="PS00028">
    <property type="entry name" value="ZINC_FINGER_C2H2_1"/>
    <property type="match status" value="4"/>
</dbReference>
<dbReference type="GO" id="GO:0000981">
    <property type="term" value="F:DNA-binding transcription factor activity, RNA polymerase II-specific"/>
    <property type="evidence" value="ECO:0007669"/>
    <property type="project" value="TreeGrafter"/>
</dbReference>
<dbReference type="SMART" id="SM00355">
    <property type="entry name" value="ZnF_C2H2"/>
    <property type="match status" value="4"/>
</dbReference>
<dbReference type="GO" id="GO:0000978">
    <property type="term" value="F:RNA polymerase II cis-regulatory region sequence-specific DNA binding"/>
    <property type="evidence" value="ECO:0007669"/>
    <property type="project" value="TreeGrafter"/>
</dbReference>
<dbReference type="PROSITE" id="PS50157">
    <property type="entry name" value="ZINC_FINGER_C2H2_2"/>
    <property type="match status" value="4"/>
</dbReference>
<keyword evidence="5" id="KW-0862">Zinc</keyword>
<reference evidence="9" key="2">
    <citation type="submission" date="2025-09" db="UniProtKB">
        <authorList>
            <consortium name="Ensembl"/>
        </authorList>
    </citation>
    <scope>IDENTIFICATION</scope>
</reference>
<feature type="region of interest" description="Disordered" evidence="7">
    <location>
        <begin position="170"/>
        <end position="244"/>
    </location>
</feature>
<feature type="domain" description="C2H2-type" evidence="8">
    <location>
        <begin position="160"/>
        <end position="187"/>
    </location>
</feature>
<evidence type="ECO:0000256" key="1">
    <source>
        <dbReference type="ARBA" id="ARBA00006991"/>
    </source>
</evidence>
<comment type="similarity">
    <text evidence="1">Belongs to the krueppel C2H2-type zinc-finger protein family.</text>
</comment>
<keyword evidence="10" id="KW-1185">Reference proteome</keyword>